<dbReference type="InterPro" id="IPR036390">
    <property type="entry name" value="WH_DNA-bd_sf"/>
</dbReference>
<feature type="region of interest" description="Disordered" evidence="5">
    <location>
        <begin position="351"/>
        <end position="387"/>
    </location>
</feature>
<dbReference type="Gene3D" id="1.10.10.10">
    <property type="entry name" value="Winged helix-like DNA-binding domain superfamily/Winged helix DNA-binding domain"/>
    <property type="match status" value="1"/>
</dbReference>
<keyword evidence="8" id="KW-1185">Reference proteome</keyword>
<protein>
    <recommendedName>
        <fullName evidence="6">HSF-type DNA-binding domain-containing protein</fullName>
    </recommendedName>
</protein>
<dbReference type="SMART" id="SM00415">
    <property type="entry name" value="HSF"/>
    <property type="match status" value="1"/>
</dbReference>
<evidence type="ECO:0000256" key="2">
    <source>
        <dbReference type="ARBA" id="ARBA00023125"/>
    </source>
</evidence>
<dbReference type="PANTHER" id="PTHR10015:SF206">
    <property type="entry name" value="HSF-TYPE DNA-BINDING DOMAIN-CONTAINING PROTEIN"/>
    <property type="match status" value="1"/>
</dbReference>
<dbReference type="EMBL" id="BRXZ01007699">
    <property type="protein sequence ID" value="GMI32358.1"/>
    <property type="molecule type" value="Genomic_DNA"/>
</dbReference>
<dbReference type="GO" id="GO:0003700">
    <property type="term" value="F:DNA-binding transcription factor activity"/>
    <property type="evidence" value="ECO:0007669"/>
    <property type="project" value="InterPro"/>
</dbReference>
<dbReference type="AlphaFoldDB" id="A0A9W7G490"/>
<comment type="similarity">
    <text evidence="4">Belongs to the HSF family.</text>
</comment>
<feature type="compositionally biased region" description="Polar residues" evidence="5">
    <location>
        <begin position="212"/>
        <end position="225"/>
    </location>
</feature>
<keyword evidence="2" id="KW-0238">DNA-binding</keyword>
<comment type="caution">
    <text evidence="7">The sequence shown here is derived from an EMBL/GenBank/DDBJ whole genome shotgun (WGS) entry which is preliminary data.</text>
</comment>
<feature type="compositionally biased region" description="Basic residues" evidence="5">
    <location>
        <begin position="241"/>
        <end position="255"/>
    </location>
</feature>
<keyword evidence="3" id="KW-0539">Nucleus</keyword>
<reference evidence="7" key="1">
    <citation type="submission" date="2022-07" db="EMBL/GenBank/DDBJ databases">
        <title>Genome analysis of Parmales, a sister group of diatoms, reveals the evolutionary specialization of diatoms from phago-mixotrophs to photoautotrophs.</title>
        <authorList>
            <person name="Ban H."/>
            <person name="Sato S."/>
            <person name="Yoshikawa S."/>
            <person name="Kazumasa Y."/>
            <person name="Nakamura Y."/>
            <person name="Ichinomiya M."/>
            <person name="Saitoh K."/>
            <person name="Sato N."/>
            <person name="Blanc-Mathieu R."/>
            <person name="Endo H."/>
            <person name="Kuwata A."/>
            <person name="Ogata H."/>
        </authorList>
    </citation>
    <scope>NUCLEOTIDE SEQUENCE</scope>
</reference>
<accession>A0A9W7G490</accession>
<dbReference type="SUPFAM" id="SSF46785">
    <property type="entry name" value="Winged helix' DNA-binding domain"/>
    <property type="match status" value="1"/>
</dbReference>
<dbReference type="FunFam" id="1.10.10.10:FF:000286">
    <property type="entry name" value="Heat shock transcription factor"/>
    <property type="match status" value="1"/>
</dbReference>
<dbReference type="Proteomes" id="UP001165082">
    <property type="component" value="Unassembled WGS sequence"/>
</dbReference>
<evidence type="ECO:0000256" key="3">
    <source>
        <dbReference type="ARBA" id="ARBA00023242"/>
    </source>
</evidence>
<dbReference type="PANTHER" id="PTHR10015">
    <property type="entry name" value="HEAT SHOCK TRANSCRIPTION FACTOR"/>
    <property type="match status" value="1"/>
</dbReference>
<dbReference type="GO" id="GO:0043565">
    <property type="term" value="F:sequence-specific DNA binding"/>
    <property type="evidence" value="ECO:0007669"/>
    <property type="project" value="InterPro"/>
</dbReference>
<dbReference type="InterPro" id="IPR036388">
    <property type="entry name" value="WH-like_DNA-bd_sf"/>
</dbReference>
<dbReference type="OrthoDB" id="60033at2759"/>
<sequence length="546" mass="57271">MSGALNPQGEAIHPSAGFPQEVTTTGHQNYEPIAGYNPVRAPPSMYSAAPPRYNPAELGNPGGGNPNMYQQQYGNLGGMFDYNALSYAPGMPAAYNSMAGLTGMSMFSTMSHTPTQTVPEFLFQLTKMLTDDNKEIIEWVDGEIAVHQPTKLATTVLHRYFRHSKYASFQRQLNYFGFRKIAGKGKMSPCRYVNSDVTKDLASLLKIKRKTNGASTGKRGTSTRGSAADDSYGSSQSRQSRPGRHGSTRSSSKRKKLEESAQEGGGDGPSYGSASSAVEAFNNSNNQLLTAADIPPSYARPLSEQIRKLDVPPSLAPTSKSSSSNSISSFEQAKSAVGKGVKHGFNNFGKDHGKNYAGEGGNKTINASVSSSGGVVPPPAPNTSEFHTGVNKQSYEELSKNFQRSIADVEKSTNPGYHFQIANAVGGDSTGAAGEGVGKGDGGGGGGGSAISSSIGDQLTSTSVGAAYPASSTGGITGTTASNGPSPEQFQDQMQKSYAAFVSQYPANASHYMSFMDPMVMQYGAKGYVEGRAEGGVEGALPKTTG</sequence>
<dbReference type="Pfam" id="PF00447">
    <property type="entry name" value="HSF_DNA-bind"/>
    <property type="match status" value="1"/>
</dbReference>
<dbReference type="InterPro" id="IPR000232">
    <property type="entry name" value="HSF_DNA-bd"/>
</dbReference>
<evidence type="ECO:0000256" key="5">
    <source>
        <dbReference type="SAM" id="MobiDB-lite"/>
    </source>
</evidence>
<dbReference type="GO" id="GO:0005634">
    <property type="term" value="C:nucleus"/>
    <property type="evidence" value="ECO:0007669"/>
    <property type="project" value="UniProtKB-SubCell"/>
</dbReference>
<evidence type="ECO:0000256" key="1">
    <source>
        <dbReference type="ARBA" id="ARBA00004123"/>
    </source>
</evidence>
<feature type="region of interest" description="Disordered" evidence="5">
    <location>
        <begin position="432"/>
        <end position="456"/>
    </location>
</feature>
<organism evidence="7 8">
    <name type="scientific">Triparma retinervis</name>
    <dbReference type="NCBI Taxonomy" id="2557542"/>
    <lineage>
        <taxon>Eukaryota</taxon>
        <taxon>Sar</taxon>
        <taxon>Stramenopiles</taxon>
        <taxon>Ochrophyta</taxon>
        <taxon>Bolidophyceae</taxon>
        <taxon>Parmales</taxon>
        <taxon>Triparmaceae</taxon>
        <taxon>Triparma</taxon>
    </lineage>
</organism>
<evidence type="ECO:0000259" key="6">
    <source>
        <dbReference type="SMART" id="SM00415"/>
    </source>
</evidence>
<feature type="region of interest" description="Disordered" evidence="5">
    <location>
        <begin position="212"/>
        <end position="276"/>
    </location>
</feature>
<feature type="compositionally biased region" description="Low complexity" evidence="5">
    <location>
        <begin position="231"/>
        <end position="240"/>
    </location>
</feature>
<feature type="region of interest" description="Disordered" evidence="5">
    <location>
        <begin position="1"/>
        <end position="23"/>
    </location>
</feature>
<gene>
    <name evidence="7" type="ORF">TrRE_jg6381</name>
</gene>
<evidence type="ECO:0000256" key="4">
    <source>
        <dbReference type="RuleBase" id="RU004020"/>
    </source>
</evidence>
<feature type="domain" description="HSF-type DNA-binding" evidence="6">
    <location>
        <begin position="117"/>
        <end position="210"/>
    </location>
</feature>
<proteinExistence type="inferred from homology"/>
<feature type="compositionally biased region" description="Gly residues" evidence="5">
    <location>
        <begin position="433"/>
        <end position="449"/>
    </location>
</feature>
<evidence type="ECO:0000313" key="7">
    <source>
        <dbReference type="EMBL" id="GMI32358.1"/>
    </source>
</evidence>
<name>A0A9W7G490_9STRA</name>
<evidence type="ECO:0000313" key="8">
    <source>
        <dbReference type="Proteomes" id="UP001165082"/>
    </source>
</evidence>
<comment type="subcellular location">
    <subcellularLocation>
        <location evidence="1">Nucleus</location>
    </subcellularLocation>
</comment>